<organism evidence="1 2">
    <name type="scientific">Vitis vinifera</name>
    <name type="common">Grape</name>
    <dbReference type="NCBI Taxonomy" id="29760"/>
    <lineage>
        <taxon>Eukaryota</taxon>
        <taxon>Viridiplantae</taxon>
        <taxon>Streptophyta</taxon>
        <taxon>Embryophyta</taxon>
        <taxon>Tracheophyta</taxon>
        <taxon>Spermatophyta</taxon>
        <taxon>Magnoliopsida</taxon>
        <taxon>eudicotyledons</taxon>
        <taxon>Gunneridae</taxon>
        <taxon>Pentapetalae</taxon>
        <taxon>rosids</taxon>
        <taxon>Vitales</taxon>
        <taxon>Vitaceae</taxon>
        <taxon>Viteae</taxon>
        <taxon>Vitis</taxon>
    </lineage>
</organism>
<dbReference type="EMBL" id="CP126652">
    <property type="protein sequence ID" value="WJZ87575.1"/>
    <property type="molecule type" value="Genomic_DNA"/>
</dbReference>
<name>A0ABY9C011_VITVI</name>
<reference evidence="1 2" key="1">
    <citation type="journal article" date="2023" name="Hortic Res">
        <title>The complete reference genome for grapevine (Vitis vinifera L.) genetics and breeding.</title>
        <authorList>
            <person name="Shi X."/>
            <person name="Cao S."/>
            <person name="Wang X."/>
            <person name="Huang S."/>
            <person name="Wang Y."/>
            <person name="Liu Z."/>
            <person name="Liu W."/>
            <person name="Leng X."/>
            <person name="Peng Y."/>
            <person name="Wang N."/>
            <person name="Wang Y."/>
            <person name="Ma Z."/>
            <person name="Xu X."/>
            <person name="Zhang F."/>
            <person name="Xue H."/>
            <person name="Zhong H."/>
            <person name="Wang Y."/>
            <person name="Zhang K."/>
            <person name="Velt A."/>
            <person name="Avia K."/>
            <person name="Holtgrawe D."/>
            <person name="Grimplet J."/>
            <person name="Matus J.T."/>
            <person name="Ware D."/>
            <person name="Wu X."/>
            <person name="Wang H."/>
            <person name="Liu C."/>
            <person name="Fang Y."/>
            <person name="Rustenholz C."/>
            <person name="Cheng Z."/>
            <person name="Xiao H."/>
            <person name="Zhou Y."/>
        </authorList>
    </citation>
    <scope>NUCLEOTIDE SEQUENCE [LARGE SCALE GENOMIC DNA]</scope>
    <source>
        <strain evidence="2">cv. Pinot noir / PN40024</strain>
        <tissue evidence="1">Leaf</tissue>
    </source>
</reference>
<sequence>MIGGLQGDFGDLDIKYLKQNISKCQSQIWGSFRRTPRHCAKWLRNSPGKRYQRIRICLTEEVETPSFPIRRQAPDVKYPENVERHPARIPDVGYPEKMERRPTRIPDVGYPENVECHPARIPDVGYPKKMERRKGDRLRVHGVGTHPEQLHPDSSSGHAALANITHPDDSISYPDTALAIITLGR</sequence>
<evidence type="ECO:0000313" key="1">
    <source>
        <dbReference type="EMBL" id="WJZ87575.1"/>
    </source>
</evidence>
<protein>
    <submittedName>
        <fullName evidence="1">Uncharacterized protein</fullName>
    </submittedName>
</protein>
<proteinExistence type="predicted"/>
<dbReference type="Proteomes" id="UP001227230">
    <property type="component" value="Chromosome 5"/>
</dbReference>
<gene>
    <name evidence="1" type="ORF">VitviT2T_006945</name>
</gene>
<keyword evidence="2" id="KW-1185">Reference proteome</keyword>
<accession>A0ABY9C011</accession>
<evidence type="ECO:0000313" key="2">
    <source>
        <dbReference type="Proteomes" id="UP001227230"/>
    </source>
</evidence>